<dbReference type="Gene3D" id="1.10.10.10">
    <property type="entry name" value="Winged helix-like DNA-binding domain superfamily/Winged helix DNA-binding domain"/>
    <property type="match status" value="1"/>
</dbReference>
<accession>A0ABY4VBC2</accession>
<feature type="domain" description="HTH gntR-type" evidence="5">
    <location>
        <begin position="1"/>
        <end position="63"/>
    </location>
</feature>
<evidence type="ECO:0000259" key="5">
    <source>
        <dbReference type="PROSITE" id="PS50949"/>
    </source>
</evidence>
<organism evidence="6 7">
    <name type="scientific">Microbulbifer variabilis</name>
    <dbReference type="NCBI Taxonomy" id="266805"/>
    <lineage>
        <taxon>Bacteria</taxon>
        <taxon>Pseudomonadati</taxon>
        <taxon>Pseudomonadota</taxon>
        <taxon>Gammaproteobacteria</taxon>
        <taxon>Cellvibrionales</taxon>
        <taxon>Microbulbiferaceae</taxon>
        <taxon>Microbulbifer</taxon>
    </lineage>
</organism>
<dbReference type="PANTHER" id="PTHR46577:SF1">
    <property type="entry name" value="HTH-TYPE TRANSCRIPTIONAL REGULATORY PROTEIN GABR"/>
    <property type="match status" value="1"/>
</dbReference>
<dbReference type="InterPro" id="IPR036388">
    <property type="entry name" value="WH-like_DNA-bd_sf"/>
</dbReference>
<dbReference type="InterPro" id="IPR000524">
    <property type="entry name" value="Tscrpt_reg_HTH_GntR"/>
</dbReference>
<evidence type="ECO:0000313" key="7">
    <source>
        <dbReference type="Proteomes" id="UP001055658"/>
    </source>
</evidence>
<sequence>MADHLVEDIRQGKVQPGQKLPSLRQLARVNEVSLTTALNCYRYLEETGWIQALPQSGFLCKKTFGCFWVS</sequence>
<dbReference type="SMART" id="SM00345">
    <property type="entry name" value="HTH_GNTR"/>
    <property type="match status" value="1"/>
</dbReference>
<reference evidence="6" key="1">
    <citation type="submission" date="2022-02" db="EMBL/GenBank/DDBJ databases">
        <title>Coral-associated bacteria.</title>
        <authorList>
            <person name="Tang K."/>
            <person name="Wang X."/>
        </authorList>
    </citation>
    <scope>NUCLEOTIDE SEQUENCE</scope>
    <source>
        <strain evidence="6">SCSIO 43006</strain>
    </source>
</reference>
<dbReference type="InterPro" id="IPR051446">
    <property type="entry name" value="HTH_trans_reg/aminotransferase"/>
</dbReference>
<dbReference type="PANTHER" id="PTHR46577">
    <property type="entry name" value="HTH-TYPE TRANSCRIPTIONAL REGULATORY PROTEIN GABR"/>
    <property type="match status" value="1"/>
</dbReference>
<evidence type="ECO:0000256" key="2">
    <source>
        <dbReference type="ARBA" id="ARBA00023015"/>
    </source>
</evidence>
<protein>
    <submittedName>
        <fullName evidence="6">Winged helix-turn-helix domain-containing protein</fullName>
    </submittedName>
</protein>
<keyword evidence="3" id="KW-0238">DNA-binding</keyword>
<name>A0ABY4VBC2_9GAMM</name>
<gene>
    <name evidence="6" type="ORF">MJO52_13920</name>
</gene>
<evidence type="ECO:0000256" key="4">
    <source>
        <dbReference type="ARBA" id="ARBA00023163"/>
    </source>
</evidence>
<keyword evidence="7" id="KW-1185">Reference proteome</keyword>
<keyword evidence="1" id="KW-0663">Pyridoxal phosphate</keyword>
<dbReference type="InterPro" id="IPR036390">
    <property type="entry name" value="WH_DNA-bd_sf"/>
</dbReference>
<dbReference type="RefSeq" id="WP_252082311.1">
    <property type="nucleotide sequence ID" value="NZ_CP092418.1"/>
</dbReference>
<proteinExistence type="predicted"/>
<evidence type="ECO:0000313" key="6">
    <source>
        <dbReference type="EMBL" id="USD20175.1"/>
    </source>
</evidence>
<dbReference type="PROSITE" id="PS50949">
    <property type="entry name" value="HTH_GNTR"/>
    <property type="match status" value="1"/>
</dbReference>
<dbReference type="EMBL" id="CP092418">
    <property type="protein sequence ID" value="USD20175.1"/>
    <property type="molecule type" value="Genomic_DNA"/>
</dbReference>
<evidence type="ECO:0000256" key="1">
    <source>
        <dbReference type="ARBA" id="ARBA00022898"/>
    </source>
</evidence>
<keyword evidence="2" id="KW-0805">Transcription regulation</keyword>
<dbReference type="CDD" id="cd07377">
    <property type="entry name" value="WHTH_GntR"/>
    <property type="match status" value="1"/>
</dbReference>
<dbReference type="SUPFAM" id="SSF46785">
    <property type="entry name" value="Winged helix' DNA-binding domain"/>
    <property type="match status" value="1"/>
</dbReference>
<keyword evidence="4" id="KW-0804">Transcription</keyword>
<evidence type="ECO:0000256" key="3">
    <source>
        <dbReference type="ARBA" id="ARBA00023125"/>
    </source>
</evidence>
<dbReference type="Pfam" id="PF00392">
    <property type="entry name" value="GntR"/>
    <property type="match status" value="1"/>
</dbReference>
<dbReference type="Proteomes" id="UP001055658">
    <property type="component" value="Chromosome"/>
</dbReference>